<dbReference type="Pfam" id="PF14437">
    <property type="entry name" value="MafB19-deam"/>
    <property type="match status" value="1"/>
</dbReference>
<evidence type="ECO:0000313" key="11">
    <source>
        <dbReference type="Proteomes" id="UP000190105"/>
    </source>
</evidence>
<comment type="similarity">
    <text evidence="1">Belongs to the cytidine and deoxycytidylate deaminase family. ADAT2 subfamily.</text>
</comment>
<dbReference type="GO" id="GO:0002100">
    <property type="term" value="P:tRNA wobble adenosine to inosine editing"/>
    <property type="evidence" value="ECO:0007669"/>
    <property type="project" value="UniProtKB-UniRule"/>
</dbReference>
<evidence type="ECO:0000259" key="9">
    <source>
        <dbReference type="PROSITE" id="PS51747"/>
    </source>
</evidence>
<dbReference type="PROSITE" id="PS00903">
    <property type="entry name" value="CYT_DCMP_DEAMINASES_1"/>
    <property type="match status" value="1"/>
</dbReference>
<keyword evidence="5 8" id="KW-0378">Hydrolase</keyword>
<comment type="cofactor">
    <cofactor evidence="8">
        <name>Zn(2+)</name>
        <dbReference type="ChEBI" id="CHEBI:29105"/>
    </cofactor>
    <text evidence="8">Binds 1 zinc ion per subunit.</text>
</comment>
<keyword evidence="4 8" id="KW-0479">Metal-binding</keyword>
<keyword evidence="11" id="KW-1185">Reference proteome</keyword>
<dbReference type="GO" id="GO:0008270">
    <property type="term" value="F:zinc ion binding"/>
    <property type="evidence" value="ECO:0007669"/>
    <property type="project" value="UniProtKB-UniRule"/>
</dbReference>
<evidence type="ECO:0000256" key="8">
    <source>
        <dbReference type="HAMAP-Rule" id="MF_00972"/>
    </source>
</evidence>
<evidence type="ECO:0000256" key="2">
    <source>
        <dbReference type="ARBA" id="ARBA00011738"/>
    </source>
</evidence>
<feature type="binding site" evidence="8">
    <location>
        <position position="83"/>
    </location>
    <ligand>
        <name>Zn(2+)</name>
        <dbReference type="ChEBI" id="CHEBI:29105"/>
        <note>catalytic</note>
    </ligand>
</feature>
<dbReference type="PANTHER" id="PTHR11079">
    <property type="entry name" value="CYTOSINE DEAMINASE FAMILY MEMBER"/>
    <property type="match status" value="1"/>
</dbReference>
<dbReference type="CDD" id="cd01285">
    <property type="entry name" value="nucleoside_deaminase"/>
    <property type="match status" value="1"/>
</dbReference>
<organism evidence="10 11">
    <name type="scientific">Caloramator quimbayensis</name>
    <dbReference type="NCBI Taxonomy" id="1147123"/>
    <lineage>
        <taxon>Bacteria</taxon>
        <taxon>Bacillati</taxon>
        <taxon>Bacillota</taxon>
        <taxon>Clostridia</taxon>
        <taxon>Eubacteriales</taxon>
        <taxon>Clostridiaceae</taxon>
        <taxon>Caloramator</taxon>
    </lineage>
</organism>
<dbReference type="NCBIfam" id="NF008113">
    <property type="entry name" value="PRK10860.1"/>
    <property type="match status" value="1"/>
</dbReference>
<dbReference type="STRING" id="1147123.SAMN05443428_12226"/>
<gene>
    <name evidence="8" type="primary">tadA</name>
    <name evidence="10" type="ORF">SAMN05443428_12226</name>
</gene>
<dbReference type="PROSITE" id="PS51747">
    <property type="entry name" value="CYT_DCMP_DEAMINASES_2"/>
    <property type="match status" value="1"/>
</dbReference>
<accession>A0A1T4Y4I8</accession>
<feature type="domain" description="CMP/dCMP-type deaminase" evidence="9">
    <location>
        <begin position="2"/>
        <end position="121"/>
    </location>
</feature>
<comment type="function">
    <text evidence="8">Catalyzes the deamination of adenosine to inosine at the wobble position 34 of tRNA(Arg2).</text>
</comment>
<dbReference type="GO" id="GO:0052717">
    <property type="term" value="F:tRNA-specific adenosine-34 deaminase activity"/>
    <property type="evidence" value="ECO:0007669"/>
    <property type="project" value="UniProtKB-UniRule"/>
</dbReference>
<feature type="binding site" evidence="8">
    <location>
        <position position="53"/>
    </location>
    <ligand>
        <name>Zn(2+)</name>
        <dbReference type="ChEBI" id="CHEBI:29105"/>
        <note>catalytic</note>
    </ligand>
</feature>
<reference evidence="11" key="1">
    <citation type="submission" date="2017-02" db="EMBL/GenBank/DDBJ databases">
        <authorList>
            <person name="Varghese N."/>
            <person name="Submissions S."/>
        </authorList>
    </citation>
    <scope>NUCLEOTIDE SEQUENCE [LARGE SCALE GENOMIC DNA]</scope>
    <source>
        <strain evidence="11">USBA 833</strain>
    </source>
</reference>
<name>A0A1T4Y4I8_9CLOT</name>
<feature type="active site" description="Proton donor" evidence="8">
    <location>
        <position position="55"/>
    </location>
</feature>
<dbReference type="EMBL" id="FUYH01000022">
    <property type="protein sequence ID" value="SKA96732.1"/>
    <property type="molecule type" value="Genomic_DNA"/>
</dbReference>
<dbReference type="OrthoDB" id="9802676at2"/>
<evidence type="ECO:0000256" key="3">
    <source>
        <dbReference type="ARBA" id="ARBA00022694"/>
    </source>
</evidence>
<evidence type="ECO:0000313" key="10">
    <source>
        <dbReference type="EMBL" id="SKA96732.1"/>
    </source>
</evidence>
<dbReference type="Gene3D" id="3.40.140.10">
    <property type="entry name" value="Cytidine Deaminase, domain 2"/>
    <property type="match status" value="1"/>
</dbReference>
<evidence type="ECO:0000256" key="4">
    <source>
        <dbReference type="ARBA" id="ARBA00022723"/>
    </source>
</evidence>
<evidence type="ECO:0000256" key="1">
    <source>
        <dbReference type="ARBA" id="ARBA00010669"/>
    </source>
</evidence>
<proteinExistence type="inferred from homology"/>
<dbReference type="InterPro" id="IPR016193">
    <property type="entry name" value="Cytidine_deaminase-like"/>
</dbReference>
<dbReference type="SUPFAM" id="SSF53927">
    <property type="entry name" value="Cytidine deaminase-like"/>
    <property type="match status" value="1"/>
</dbReference>
<keyword evidence="6 8" id="KW-0862">Zinc</keyword>
<dbReference type="InterPro" id="IPR028883">
    <property type="entry name" value="tRNA_aden_deaminase"/>
</dbReference>
<sequence>MTKDEYFMYLAIKEAEKALVLDEVPIGAVIVKDDIVISRAHNLRETLKDATAHAEIIAIKDACTKLLGWRLIGCSLYVTLEPCSMCAGAIVNSRIERVVFGAFDYKAGACGSVLNVAFNNSLNHRAQITSGILEEECRTLLQEFFKKKR</sequence>
<dbReference type="InterPro" id="IPR002125">
    <property type="entry name" value="CMP_dCMP_dom"/>
</dbReference>
<dbReference type="RefSeq" id="WP_078697347.1">
    <property type="nucleotide sequence ID" value="NZ_FUYH01000022.1"/>
</dbReference>
<comment type="catalytic activity">
    <reaction evidence="7 8">
        <text>adenosine(34) in tRNA + H2O + H(+) = inosine(34) in tRNA + NH4(+)</text>
        <dbReference type="Rhea" id="RHEA:43168"/>
        <dbReference type="Rhea" id="RHEA-COMP:10373"/>
        <dbReference type="Rhea" id="RHEA-COMP:10374"/>
        <dbReference type="ChEBI" id="CHEBI:15377"/>
        <dbReference type="ChEBI" id="CHEBI:15378"/>
        <dbReference type="ChEBI" id="CHEBI:28938"/>
        <dbReference type="ChEBI" id="CHEBI:74411"/>
        <dbReference type="ChEBI" id="CHEBI:82852"/>
        <dbReference type="EC" id="3.5.4.33"/>
    </reaction>
</comment>
<dbReference type="FunFam" id="3.40.140.10:FF:000005">
    <property type="entry name" value="tRNA-specific adenosine deaminase"/>
    <property type="match status" value="1"/>
</dbReference>
<feature type="binding site" evidence="8">
    <location>
        <position position="86"/>
    </location>
    <ligand>
        <name>Zn(2+)</name>
        <dbReference type="ChEBI" id="CHEBI:29105"/>
        <note>catalytic</note>
    </ligand>
</feature>
<evidence type="ECO:0000256" key="5">
    <source>
        <dbReference type="ARBA" id="ARBA00022801"/>
    </source>
</evidence>
<dbReference type="HAMAP" id="MF_00972">
    <property type="entry name" value="tRNA_aden_deaminase"/>
    <property type="match status" value="1"/>
</dbReference>
<dbReference type="Proteomes" id="UP000190105">
    <property type="component" value="Unassembled WGS sequence"/>
</dbReference>
<evidence type="ECO:0000256" key="6">
    <source>
        <dbReference type="ARBA" id="ARBA00022833"/>
    </source>
</evidence>
<dbReference type="InterPro" id="IPR058535">
    <property type="entry name" value="MafB19-deam"/>
</dbReference>
<dbReference type="InterPro" id="IPR016192">
    <property type="entry name" value="APOBEC/CMP_deaminase_Zn-bd"/>
</dbReference>
<evidence type="ECO:0000256" key="7">
    <source>
        <dbReference type="ARBA" id="ARBA00048045"/>
    </source>
</evidence>
<protein>
    <recommendedName>
        <fullName evidence="8">tRNA-specific adenosine deaminase</fullName>
        <ecNumber evidence="8">3.5.4.33</ecNumber>
    </recommendedName>
</protein>
<keyword evidence="3 8" id="KW-0819">tRNA processing</keyword>
<dbReference type="AlphaFoldDB" id="A0A1T4Y4I8"/>
<comment type="subunit">
    <text evidence="2 8">Homodimer.</text>
</comment>
<dbReference type="PANTHER" id="PTHR11079:SF202">
    <property type="entry name" value="TRNA-SPECIFIC ADENOSINE DEAMINASE"/>
    <property type="match status" value="1"/>
</dbReference>
<dbReference type="EC" id="3.5.4.33" evidence="8"/>